<feature type="signal peptide" evidence="1">
    <location>
        <begin position="1"/>
        <end position="25"/>
    </location>
</feature>
<sequence length="152" mass="16690">MKKNASSKILLSLGVATLLYSGAFAQEINLTESSDIGNYFEENGKDINLKNPDDYKGKDLSIKMGVWDLPNDDYDSADYRFNIDIGKDNTLSFTHNNKENPAYVTNLNATAKEVKTTDIVLQAFAPSVINGNLTMTSSGGEAIIEDEKKVQV</sequence>
<evidence type="ECO:0000313" key="2">
    <source>
        <dbReference type="EMBL" id="EAK5837329.1"/>
    </source>
</evidence>
<protein>
    <submittedName>
        <fullName evidence="2">C4-dicarboxylate ABC transporter</fullName>
    </submittedName>
</protein>
<evidence type="ECO:0000256" key="1">
    <source>
        <dbReference type="SAM" id="SignalP"/>
    </source>
</evidence>
<gene>
    <name evidence="2" type="ORF">APU83_06975</name>
</gene>
<comment type="caution">
    <text evidence="2">The sequence shown here is derived from an EMBL/GenBank/DDBJ whole genome shotgun (WGS) entry which is preliminary data.</text>
</comment>
<reference evidence="2" key="1">
    <citation type="submission" date="2018-05" db="EMBL/GenBank/DDBJ databases">
        <authorList>
            <consortium name="GenomeTrakr network: Whole genome sequencing for foodborne pathogen traceback"/>
        </authorList>
    </citation>
    <scope>NUCLEOTIDE SEQUENCE</scope>
    <source>
        <strain evidence="2">AK1117400155-2</strain>
    </source>
</reference>
<dbReference type="AlphaFoldDB" id="A0A5T0Z858"/>
<keyword evidence="1" id="KW-0732">Signal</keyword>
<feature type="chain" id="PRO_5030138621" evidence="1">
    <location>
        <begin position="26"/>
        <end position="152"/>
    </location>
</feature>
<accession>A0A5T0Z858</accession>
<dbReference type="EMBL" id="AACHLB010000008">
    <property type="protein sequence ID" value="EAK5837329.1"/>
    <property type="molecule type" value="Genomic_DNA"/>
</dbReference>
<name>A0A5T0Z858_CAMJU</name>
<organism evidence="2">
    <name type="scientific">Campylobacter jejuni</name>
    <dbReference type="NCBI Taxonomy" id="197"/>
    <lineage>
        <taxon>Bacteria</taxon>
        <taxon>Pseudomonadati</taxon>
        <taxon>Campylobacterota</taxon>
        <taxon>Epsilonproteobacteria</taxon>
        <taxon>Campylobacterales</taxon>
        <taxon>Campylobacteraceae</taxon>
        <taxon>Campylobacter</taxon>
    </lineage>
</organism>
<proteinExistence type="predicted"/>